<dbReference type="Proteomes" id="UP000191153">
    <property type="component" value="Unassembled WGS sequence"/>
</dbReference>
<accession>A0A1T4R9L1</accession>
<sequence length="129" mass="15474">MNKKKYVLPSIRINNFKGAPIKIREYWEKYLSLNLKNAITYAFYFNYESNYKGDYDFTIGGENYFSDSNSIFINKDDYKIFKCNLSTIIDTWKIIWNLEDIGELQRSYNLDFEKHHNDGTVEIHISIQR</sequence>
<evidence type="ECO:0000313" key="1">
    <source>
        <dbReference type="EMBL" id="SKA12619.1"/>
    </source>
</evidence>
<keyword evidence="1" id="KW-0238">DNA-binding</keyword>
<keyword evidence="2" id="KW-1185">Reference proteome</keyword>
<dbReference type="Gene3D" id="3.20.80.10">
    <property type="entry name" value="Regulatory factor, effector binding domain"/>
    <property type="match status" value="1"/>
</dbReference>
<protein>
    <submittedName>
        <fullName evidence="1">Predicted transcriptional regulator YdeE, contains AraC-type DNA-binding domain</fullName>
    </submittedName>
</protein>
<dbReference type="InterPro" id="IPR011256">
    <property type="entry name" value="Reg_factor_effector_dom_sf"/>
</dbReference>
<dbReference type="GO" id="GO:0003677">
    <property type="term" value="F:DNA binding"/>
    <property type="evidence" value="ECO:0007669"/>
    <property type="project" value="UniProtKB-KW"/>
</dbReference>
<organism evidence="1 2">
    <name type="scientific">Cetobacterium ceti</name>
    <dbReference type="NCBI Taxonomy" id="180163"/>
    <lineage>
        <taxon>Bacteria</taxon>
        <taxon>Fusobacteriati</taxon>
        <taxon>Fusobacteriota</taxon>
        <taxon>Fusobacteriia</taxon>
        <taxon>Fusobacteriales</taxon>
        <taxon>Fusobacteriaceae</taxon>
        <taxon>Cetobacterium</taxon>
    </lineage>
</organism>
<reference evidence="1 2" key="1">
    <citation type="submission" date="2017-02" db="EMBL/GenBank/DDBJ databases">
        <authorList>
            <person name="Peterson S.W."/>
        </authorList>
    </citation>
    <scope>NUCLEOTIDE SEQUENCE [LARGE SCALE GENOMIC DNA]</scope>
    <source>
        <strain evidence="1 2">ATCC 700028</strain>
    </source>
</reference>
<gene>
    <name evidence="1" type="ORF">SAMN02745174_02627</name>
</gene>
<dbReference type="AlphaFoldDB" id="A0A1T4R9L1"/>
<name>A0A1T4R9L1_9FUSO</name>
<dbReference type="STRING" id="180163.SAMN02745174_02627"/>
<dbReference type="RefSeq" id="WP_078695018.1">
    <property type="nucleotide sequence ID" value="NZ_FUWX01000050.1"/>
</dbReference>
<evidence type="ECO:0000313" key="2">
    <source>
        <dbReference type="Proteomes" id="UP000191153"/>
    </source>
</evidence>
<dbReference type="EMBL" id="FUWX01000050">
    <property type="protein sequence ID" value="SKA12619.1"/>
    <property type="molecule type" value="Genomic_DNA"/>
</dbReference>
<proteinExistence type="predicted"/>
<dbReference type="OrthoDB" id="2058679at2"/>